<feature type="region of interest" description="Disordered" evidence="1">
    <location>
        <begin position="34"/>
        <end position="70"/>
    </location>
</feature>
<organism evidence="3 4">
    <name type="scientific">Zasmidium cellare ATCC 36951</name>
    <dbReference type="NCBI Taxonomy" id="1080233"/>
    <lineage>
        <taxon>Eukaryota</taxon>
        <taxon>Fungi</taxon>
        <taxon>Dikarya</taxon>
        <taxon>Ascomycota</taxon>
        <taxon>Pezizomycotina</taxon>
        <taxon>Dothideomycetes</taxon>
        <taxon>Dothideomycetidae</taxon>
        <taxon>Mycosphaerellales</taxon>
        <taxon>Mycosphaerellaceae</taxon>
        <taxon>Zasmidium</taxon>
    </lineage>
</organism>
<keyword evidence="2" id="KW-0812">Transmembrane</keyword>
<sequence>MSPLFIAIVVLGVVIAVVIVVLVWLTWSRRRRQGVGKGGEREVEEEAEKPVVREPELSWATGPTLINQGERDSHWSAGTLVALNESSQRGQVGQGVARGRSPAAPPIPPRAVNRRPVPEPGRDRELPSTPAPFTPLMTPVSPIKPQRRRPEVIDEDEILPVVDHESYRPSPVSPLESDSFTRSRSVR</sequence>
<proteinExistence type="predicted"/>
<evidence type="ECO:0000256" key="2">
    <source>
        <dbReference type="SAM" id="Phobius"/>
    </source>
</evidence>
<evidence type="ECO:0000313" key="3">
    <source>
        <dbReference type="EMBL" id="KAF2170143.1"/>
    </source>
</evidence>
<evidence type="ECO:0000313" key="4">
    <source>
        <dbReference type="Proteomes" id="UP000799537"/>
    </source>
</evidence>
<keyword evidence="2" id="KW-1133">Transmembrane helix</keyword>
<dbReference type="Proteomes" id="UP000799537">
    <property type="component" value="Unassembled WGS sequence"/>
</dbReference>
<keyword evidence="2" id="KW-0472">Membrane</keyword>
<feature type="compositionally biased region" description="Basic and acidic residues" evidence="1">
    <location>
        <begin position="116"/>
        <end position="126"/>
    </location>
</feature>
<keyword evidence="4" id="KW-1185">Reference proteome</keyword>
<dbReference type="EMBL" id="ML993586">
    <property type="protein sequence ID" value="KAF2170143.1"/>
    <property type="molecule type" value="Genomic_DNA"/>
</dbReference>
<dbReference type="GeneID" id="54558346"/>
<protein>
    <submittedName>
        <fullName evidence="3">Uncharacterized protein</fullName>
    </submittedName>
</protein>
<dbReference type="RefSeq" id="XP_033671032.1">
    <property type="nucleotide sequence ID" value="XM_033805074.1"/>
</dbReference>
<dbReference type="AlphaFoldDB" id="A0A6A6CTV2"/>
<name>A0A6A6CTV2_ZASCE</name>
<evidence type="ECO:0000256" key="1">
    <source>
        <dbReference type="SAM" id="MobiDB-lite"/>
    </source>
</evidence>
<feature type="region of interest" description="Disordered" evidence="1">
    <location>
        <begin position="84"/>
        <end position="187"/>
    </location>
</feature>
<reference evidence="3" key="1">
    <citation type="journal article" date="2020" name="Stud. Mycol.">
        <title>101 Dothideomycetes genomes: a test case for predicting lifestyles and emergence of pathogens.</title>
        <authorList>
            <person name="Haridas S."/>
            <person name="Albert R."/>
            <person name="Binder M."/>
            <person name="Bloem J."/>
            <person name="Labutti K."/>
            <person name="Salamov A."/>
            <person name="Andreopoulos B."/>
            <person name="Baker S."/>
            <person name="Barry K."/>
            <person name="Bills G."/>
            <person name="Bluhm B."/>
            <person name="Cannon C."/>
            <person name="Castanera R."/>
            <person name="Culley D."/>
            <person name="Daum C."/>
            <person name="Ezra D."/>
            <person name="Gonzalez J."/>
            <person name="Henrissat B."/>
            <person name="Kuo A."/>
            <person name="Liang C."/>
            <person name="Lipzen A."/>
            <person name="Lutzoni F."/>
            <person name="Magnuson J."/>
            <person name="Mondo S."/>
            <person name="Nolan M."/>
            <person name="Ohm R."/>
            <person name="Pangilinan J."/>
            <person name="Park H.-J."/>
            <person name="Ramirez L."/>
            <person name="Alfaro M."/>
            <person name="Sun H."/>
            <person name="Tritt A."/>
            <person name="Yoshinaga Y."/>
            <person name="Zwiers L.-H."/>
            <person name="Turgeon B."/>
            <person name="Goodwin S."/>
            <person name="Spatafora J."/>
            <person name="Crous P."/>
            <person name="Grigoriev I."/>
        </authorList>
    </citation>
    <scope>NUCLEOTIDE SEQUENCE</scope>
    <source>
        <strain evidence="3">ATCC 36951</strain>
    </source>
</reference>
<gene>
    <name evidence="3" type="ORF">M409DRAFT_19748</name>
</gene>
<feature type="compositionally biased region" description="Low complexity" evidence="1">
    <location>
        <begin position="86"/>
        <end position="102"/>
    </location>
</feature>
<feature type="compositionally biased region" description="Polar residues" evidence="1">
    <location>
        <begin position="176"/>
        <end position="187"/>
    </location>
</feature>
<feature type="transmembrane region" description="Helical" evidence="2">
    <location>
        <begin position="6"/>
        <end position="27"/>
    </location>
</feature>
<accession>A0A6A6CTV2</accession>